<evidence type="ECO:0000256" key="2">
    <source>
        <dbReference type="ARBA" id="ARBA00022676"/>
    </source>
</evidence>
<evidence type="ECO:0000313" key="6">
    <source>
        <dbReference type="EMBL" id="KAJ4441095.1"/>
    </source>
</evidence>
<feature type="signal peptide" evidence="5">
    <location>
        <begin position="1"/>
        <end position="19"/>
    </location>
</feature>
<reference evidence="6 7" key="1">
    <citation type="journal article" date="2022" name="Allergy">
        <title>Genome assembly and annotation of Periplaneta americana reveal a comprehensive cockroach allergen profile.</title>
        <authorList>
            <person name="Wang L."/>
            <person name="Xiong Q."/>
            <person name="Saelim N."/>
            <person name="Wang L."/>
            <person name="Nong W."/>
            <person name="Wan A.T."/>
            <person name="Shi M."/>
            <person name="Liu X."/>
            <person name="Cao Q."/>
            <person name="Hui J.H.L."/>
            <person name="Sookrung N."/>
            <person name="Leung T.F."/>
            <person name="Tungtrongchitr A."/>
            <person name="Tsui S.K.W."/>
        </authorList>
    </citation>
    <scope>NUCLEOTIDE SEQUENCE [LARGE SCALE GENOMIC DNA]</scope>
    <source>
        <strain evidence="6">PWHHKU_190912</strain>
    </source>
</reference>
<dbReference type="CDD" id="cd03784">
    <property type="entry name" value="GT1_Gtf-like"/>
    <property type="match status" value="1"/>
</dbReference>
<comment type="caution">
    <text evidence="6">The sequence shown here is derived from an EMBL/GenBank/DDBJ whole genome shotgun (WGS) entry which is preliminary data.</text>
</comment>
<comment type="subcellular location">
    <subcellularLocation>
        <location evidence="5">Membrane</location>
        <topology evidence="5">Single-pass membrane protein</topology>
    </subcellularLocation>
</comment>
<dbReference type="InterPro" id="IPR050271">
    <property type="entry name" value="UDP-glycosyltransferase"/>
</dbReference>
<keyword evidence="5" id="KW-0812">Transmembrane</keyword>
<accession>A0ABQ8T5D4</accession>
<organism evidence="6 7">
    <name type="scientific">Periplaneta americana</name>
    <name type="common">American cockroach</name>
    <name type="synonym">Blatta americana</name>
    <dbReference type="NCBI Taxonomy" id="6978"/>
    <lineage>
        <taxon>Eukaryota</taxon>
        <taxon>Metazoa</taxon>
        <taxon>Ecdysozoa</taxon>
        <taxon>Arthropoda</taxon>
        <taxon>Hexapoda</taxon>
        <taxon>Insecta</taxon>
        <taxon>Pterygota</taxon>
        <taxon>Neoptera</taxon>
        <taxon>Polyneoptera</taxon>
        <taxon>Dictyoptera</taxon>
        <taxon>Blattodea</taxon>
        <taxon>Blattoidea</taxon>
        <taxon>Blattidae</taxon>
        <taxon>Blattinae</taxon>
        <taxon>Periplaneta</taxon>
    </lineage>
</organism>
<dbReference type="InterPro" id="IPR002213">
    <property type="entry name" value="UDP_glucos_trans"/>
</dbReference>
<dbReference type="EMBL" id="JAJSOF020000015">
    <property type="protein sequence ID" value="KAJ4441095.1"/>
    <property type="molecule type" value="Genomic_DNA"/>
</dbReference>
<evidence type="ECO:0000313" key="7">
    <source>
        <dbReference type="Proteomes" id="UP001148838"/>
    </source>
</evidence>
<proteinExistence type="inferred from homology"/>
<gene>
    <name evidence="6" type="ORF">ANN_10945</name>
</gene>
<protein>
    <recommendedName>
        <fullName evidence="5">UDP-glucuronosyltransferase</fullName>
        <ecNumber evidence="5">2.4.1.17</ecNumber>
    </recommendedName>
</protein>
<feature type="non-terminal residue" evidence="6">
    <location>
        <position position="1"/>
    </location>
</feature>
<keyword evidence="5" id="KW-0472">Membrane</keyword>
<dbReference type="SUPFAM" id="SSF53756">
    <property type="entry name" value="UDP-Glycosyltransferase/glycogen phosphorylase"/>
    <property type="match status" value="1"/>
</dbReference>
<dbReference type="EC" id="2.4.1.17" evidence="5"/>
<keyword evidence="7" id="KW-1185">Reference proteome</keyword>
<name>A0ABQ8T5D4_PERAM</name>
<dbReference type="Pfam" id="PF00201">
    <property type="entry name" value="UDPGT"/>
    <property type="match status" value="1"/>
</dbReference>
<evidence type="ECO:0000256" key="1">
    <source>
        <dbReference type="ARBA" id="ARBA00009995"/>
    </source>
</evidence>
<dbReference type="InterPro" id="IPR035595">
    <property type="entry name" value="UDP_glycos_trans_CS"/>
</dbReference>
<comment type="catalytic activity">
    <reaction evidence="5">
        <text>glucuronate acceptor + UDP-alpha-D-glucuronate = acceptor beta-D-glucuronoside + UDP + H(+)</text>
        <dbReference type="Rhea" id="RHEA:21032"/>
        <dbReference type="ChEBI" id="CHEBI:15378"/>
        <dbReference type="ChEBI" id="CHEBI:58052"/>
        <dbReference type="ChEBI" id="CHEBI:58223"/>
        <dbReference type="ChEBI" id="CHEBI:132367"/>
        <dbReference type="ChEBI" id="CHEBI:132368"/>
        <dbReference type="EC" id="2.4.1.17"/>
    </reaction>
</comment>
<keyword evidence="3 4" id="KW-0808">Transferase</keyword>
<evidence type="ECO:0000256" key="4">
    <source>
        <dbReference type="RuleBase" id="RU003718"/>
    </source>
</evidence>
<dbReference type="PANTHER" id="PTHR48043:SF159">
    <property type="entry name" value="EG:EG0003.4 PROTEIN-RELATED"/>
    <property type="match status" value="1"/>
</dbReference>
<dbReference type="Proteomes" id="UP001148838">
    <property type="component" value="Unassembled WGS sequence"/>
</dbReference>
<evidence type="ECO:0000256" key="3">
    <source>
        <dbReference type="ARBA" id="ARBA00022679"/>
    </source>
</evidence>
<evidence type="ECO:0000256" key="5">
    <source>
        <dbReference type="RuleBase" id="RU362059"/>
    </source>
</evidence>
<keyword evidence="2 4" id="KW-0328">Glycosyltransferase</keyword>
<feature type="transmembrane region" description="Helical" evidence="5">
    <location>
        <begin position="477"/>
        <end position="508"/>
    </location>
</feature>
<feature type="chain" id="PRO_5044958046" description="UDP-glucuronosyltransferase" evidence="5">
    <location>
        <begin position="20"/>
        <end position="529"/>
    </location>
</feature>
<sequence length="529" mass="59783">ISLQNILLLVVVTLHGSDGARILGLFPIPGRSHMNVNAAIIEELARRGHQVTVVSPFPLAKPIPNYTEMVMKKMDIEDMGNATGSAERFDPFDMKDMNYIAKVAMLWGFGQAFCDMFLQDPAVQKLMQSDDLQFDLIMTENFYLDCFLGFAHKYKVPVVQVCSFGGSEVIGDLVGNPYPYAYVPDVFQELTDKMDFKGRLQNTLGLLFQQLGKIIYYIPKQNALMRKHFNSPDMPSIMELEKYTALVLVNHHFSISYPRPLMPNLVQVGGMHIKPPKELPQDLKKFLDEAPDGVIFFSMGSNLKSSKMKEGTIKALVEAFSKLKQKVLWKWETDSLPGQPKNLKLGKWLPQSDILAHPNVRLFITHGGLLSTQETIARGVPIVGIPIFGDQRLNMNTALARGYGQILEYENITTESVLWAINEVLENPRYRENAQRLSRIYRDQPLSPLDQAVFWTEYVIRHKGAPHMRSAALDLAWYQYFLLDVIAVLALGTGTVLFVVFVIVRALLRKLCGGTKSKVTKVSDKKKRK</sequence>
<comment type="similarity">
    <text evidence="1 4">Belongs to the UDP-glycosyltransferase family.</text>
</comment>
<keyword evidence="5" id="KW-0732">Signal</keyword>
<dbReference type="Gene3D" id="3.40.50.2000">
    <property type="entry name" value="Glycogen Phosphorylase B"/>
    <property type="match status" value="2"/>
</dbReference>
<keyword evidence="5" id="KW-1133">Transmembrane helix</keyword>
<dbReference type="PANTHER" id="PTHR48043">
    <property type="entry name" value="EG:EG0003.4 PROTEIN-RELATED"/>
    <property type="match status" value="1"/>
</dbReference>
<dbReference type="PROSITE" id="PS00375">
    <property type="entry name" value="UDPGT"/>
    <property type="match status" value="1"/>
</dbReference>